<gene>
    <name evidence="1" type="ORF">M513_14270</name>
    <name evidence="2" type="ORF">M514_14270</name>
    <name evidence="3" type="ORF">M514_27850</name>
</gene>
<name>A0A085LIQ8_9BILA</name>
<evidence type="ECO:0000313" key="3">
    <source>
        <dbReference type="EMBL" id="KFD59978.1"/>
    </source>
</evidence>
<sequence>MKCLKWYNNAKYTLENGAPRTTRGRPPMLNHQVAMEEALKSSAAAEHIAQCINSVQAQTLCCESSLRLRKIKEALYIRYNMTFNRDLGEDDSMISRT</sequence>
<keyword evidence="4" id="KW-1185">Reference proteome</keyword>
<dbReference type="Proteomes" id="UP000030764">
    <property type="component" value="Unassembled WGS sequence"/>
</dbReference>
<organism evidence="1 4">
    <name type="scientific">Trichuris suis</name>
    <name type="common">pig whipworm</name>
    <dbReference type="NCBI Taxonomy" id="68888"/>
    <lineage>
        <taxon>Eukaryota</taxon>
        <taxon>Metazoa</taxon>
        <taxon>Ecdysozoa</taxon>
        <taxon>Nematoda</taxon>
        <taxon>Enoplea</taxon>
        <taxon>Dorylaimia</taxon>
        <taxon>Trichinellida</taxon>
        <taxon>Trichuridae</taxon>
        <taxon>Trichuris</taxon>
    </lineage>
</organism>
<reference evidence="1 4" key="1">
    <citation type="journal article" date="2014" name="Nat. Genet.">
        <title>Genome and transcriptome of the porcine whipworm Trichuris suis.</title>
        <authorList>
            <person name="Jex A.R."/>
            <person name="Nejsum P."/>
            <person name="Schwarz E.M."/>
            <person name="Hu L."/>
            <person name="Young N.D."/>
            <person name="Hall R.S."/>
            <person name="Korhonen P.K."/>
            <person name="Liao S."/>
            <person name="Thamsborg S."/>
            <person name="Xia J."/>
            <person name="Xu P."/>
            <person name="Wang S."/>
            <person name="Scheerlinck J.P."/>
            <person name="Hofmann A."/>
            <person name="Sternberg P.W."/>
            <person name="Wang J."/>
            <person name="Gasser R.B."/>
        </authorList>
    </citation>
    <scope>NUCLEOTIDE SEQUENCE [LARGE SCALE GENOMIC DNA]</scope>
    <source>
        <strain evidence="2">DCEP-RM93F</strain>
        <strain evidence="1">DCEP-RM93M</strain>
    </source>
</reference>
<dbReference type="EMBL" id="KL367707">
    <property type="protein sequence ID" value="KFD59976.1"/>
    <property type="molecule type" value="Genomic_DNA"/>
</dbReference>
<dbReference type="EMBL" id="KL364336">
    <property type="protein sequence ID" value="KFD44854.1"/>
    <property type="molecule type" value="Genomic_DNA"/>
</dbReference>
<protein>
    <submittedName>
        <fullName evidence="1">Uncharacterized protein</fullName>
    </submittedName>
</protein>
<dbReference type="AlphaFoldDB" id="A0A085LIQ8"/>
<accession>A0A085LIQ8</accession>
<evidence type="ECO:0000313" key="4">
    <source>
        <dbReference type="Proteomes" id="UP000030764"/>
    </source>
</evidence>
<proteinExistence type="predicted"/>
<evidence type="ECO:0000313" key="1">
    <source>
        <dbReference type="EMBL" id="KFD44854.1"/>
    </source>
</evidence>
<evidence type="ECO:0000313" key="2">
    <source>
        <dbReference type="EMBL" id="KFD59976.1"/>
    </source>
</evidence>
<dbReference type="EMBL" id="KL367707">
    <property type="protein sequence ID" value="KFD59978.1"/>
    <property type="molecule type" value="Genomic_DNA"/>
</dbReference>
<dbReference type="Proteomes" id="UP000030758">
    <property type="component" value="Unassembled WGS sequence"/>
</dbReference>